<evidence type="ECO:0000313" key="5">
    <source>
        <dbReference type="Proteomes" id="UP000263040"/>
    </source>
</evidence>
<keyword evidence="1" id="KW-0812">Transmembrane</keyword>
<evidence type="ECO:0000256" key="1">
    <source>
        <dbReference type="SAM" id="Phobius"/>
    </source>
</evidence>
<evidence type="ECO:0000313" key="4">
    <source>
        <dbReference type="EMBL" id="AXX89689.1"/>
    </source>
</evidence>
<gene>
    <name evidence="4" type="ORF">ASUIS_1201</name>
</gene>
<dbReference type="RefSeq" id="WP_118886227.1">
    <property type="nucleotide sequence ID" value="NZ_CP032100.1"/>
</dbReference>
<dbReference type="Proteomes" id="UP000263040">
    <property type="component" value="Chromosome"/>
</dbReference>
<dbReference type="AlphaFoldDB" id="A0AAD0SRF1"/>
<dbReference type="InterPro" id="IPR012373">
    <property type="entry name" value="Ferrdict_sens_TM"/>
</dbReference>
<dbReference type="PANTHER" id="PTHR30273">
    <property type="entry name" value="PERIPLASMIC SIGNAL SENSOR AND SIGMA FACTOR ACTIVATOR FECR-RELATED"/>
    <property type="match status" value="1"/>
</dbReference>
<protein>
    <submittedName>
        <fullName evidence="4">Sigma factor regulatory protein, FecR family</fullName>
    </submittedName>
</protein>
<reference evidence="4 5" key="1">
    <citation type="submission" date="2018-08" db="EMBL/GenBank/DDBJ databases">
        <title>Complete genome of the Arcobacter suis type strain LMG 26152.</title>
        <authorList>
            <person name="Miller W.G."/>
            <person name="Yee E."/>
            <person name="Bono J.L."/>
        </authorList>
    </citation>
    <scope>NUCLEOTIDE SEQUENCE [LARGE SCALE GENOMIC DNA]</scope>
    <source>
        <strain evidence="4 5">CECT 7833</strain>
    </source>
</reference>
<dbReference type="GO" id="GO:0016989">
    <property type="term" value="F:sigma factor antagonist activity"/>
    <property type="evidence" value="ECO:0007669"/>
    <property type="project" value="TreeGrafter"/>
</dbReference>
<keyword evidence="1" id="KW-0472">Membrane</keyword>
<evidence type="ECO:0000259" key="2">
    <source>
        <dbReference type="Pfam" id="PF04773"/>
    </source>
</evidence>
<dbReference type="InterPro" id="IPR032508">
    <property type="entry name" value="FecR_C"/>
</dbReference>
<dbReference type="InterPro" id="IPR006860">
    <property type="entry name" value="FecR"/>
</dbReference>
<feature type="transmembrane region" description="Helical" evidence="1">
    <location>
        <begin position="82"/>
        <end position="100"/>
    </location>
</feature>
<dbReference type="Gene3D" id="2.60.120.1440">
    <property type="match status" value="1"/>
</dbReference>
<name>A0AAD0SRF1_9BACT</name>
<dbReference type="PANTHER" id="PTHR30273:SF2">
    <property type="entry name" value="PROTEIN FECR"/>
    <property type="match status" value="1"/>
</dbReference>
<keyword evidence="5" id="KW-1185">Reference proteome</keyword>
<organism evidence="4 5">
    <name type="scientific">Arcobacter suis CECT 7833</name>
    <dbReference type="NCBI Taxonomy" id="663365"/>
    <lineage>
        <taxon>Bacteria</taxon>
        <taxon>Pseudomonadati</taxon>
        <taxon>Campylobacterota</taxon>
        <taxon>Epsilonproteobacteria</taxon>
        <taxon>Campylobacterales</taxon>
        <taxon>Arcobacteraceae</taxon>
        <taxon>Arcobacter</taxon>
    </lineage>
</organism>
<dbReference type="Gene3D" id="3.55.50.30">
    <property type="match status" value="1"/>
</dbReference>
<proteinExistence type="predicted"/>
<dbReference type="EMBL" id="CP032100">
    <property type="protein sequence ID" value="AXX89689.1"/>
    <property type="molecule type" value="Genomic_DNA"/>
</dbReference>
<accession>A0AAD0SRF1</accession>
<evidence type="ECO:0000259" key="3">
    <source>
        <dbReference type="Pfam" id="PF16344"/>
    </source>
</evidence>
<feature type="domain" description="Protein FecR C-terminal" evidence="3">
    <location>
        <begin position="244"/>
        <end position="306"/>
    </location>
</feature>
<dbReference type="Pfam" id="PF04773">
    <property type="entry name" value="FecR"/>
    <property type="match status" value="1"/>
</dbReference>
<keyword evidence="1" id="KW-1133">Transmembrane helix</keyword>
<dbReference type="PIRSF" id="PIRSF018266">
    <property type="entry name" value="FecR"/>
    <property type="match status" value="1"/>
</dbReference>
<sequence>MKNIDEQAISWLIKEKEGLNTIEEKELKDWLEKDNSNQEAYNSNKQIRESFLIFSDSLKEQLVQGANQGAKKTRFKEYGKKIAIAAMFLLCVGFGSYNYYELTTPIYSKSFISTNQVQNTLILPDNSKIVMDVHSNMNINFYKNSRDVDFIEGRAVFYVTKDKEKPFIIKTKSAKIEVVGTAFEVSNIKEKLSVKVKEGIVKVSQNKKIILLKQGEQIFSNNSEIINLGKTETETIASWEKGFLTFNKTSLKESLDEFSRYKDINVQYQNEEVLNTAITGKFSINDFDKFLVALPKIYSIKVEKNQSNLKFFKE</sequence>
<feature type="domain" description="FecR protein" evidence="2">
    <location>
        <begin position="113"/>
        <end position="202"/>
    </location>
</feature>
<dbReference type="Pfam" id="PF16344">
    <property type="entry name" value="FecR_C"/>
    <property type="match status" value="1"/>
</dbReference>
<dbReference type="KEGG" id="asui:ASUIS_1201"/>